<comment type="caution">
    <text evidence="1">The sequence shown here is derived from an EMBL/GenBank/DDBJ whole genome shotgun (WGS) entry which is preliminary data.</text>
</comment>
<dbReference type="Gene3D" id="1.10.10.10">
    <property type="entry name" value="Winged helix-like DNA-binding domain superfamily/Winged helix DNA-binding domain"/>
    <property type="match status" value="1"/>
</dbReference>
<sequence>MGRMALDRGSPLALTVLALLRHQPLHPYGIQRLLKQWGKDQVVNVGQRAGVYRTIERLLEGGLISVRETGRDQQYPERTVYGITAEGEAALYRWLDEMLSTPRQEFPQFPAALASALMLAPDDLAEALERRERAVAKTLGHLEAGLAAEAGLPRVSMLEIEYLREVTAAEHRWLRAVVDDLRSGRLTWSLESLEEAAAAWEASS</sequence>
<dbReference type="Proteomes" id="UP000312512">
    <property type="component" value="Unassembled WGS sequence"/>
</dbReference>
<organism evidence="1 2">
    <name type="scientific">Nonomuraea phyllanthi</name>
    <dbReference type="NCBI Taxonomy" id="2219224"/>
    <lineage>
        <taxon>Bacteria</taxon>
        <taxon>Bacillati</taxon>
        <taxon>Actinomycetota</taxon>
        <taxon>Actinomycetes</taxon>
        <taxon>Streptosporangiales</taxon>
        <taxon>Streptosporangiaceae</taxon>
        <taxon>Nonomuraea</taxon>
    </lineage>
</organism>
<keyword evidence="2" id="KW-1185">Reference proteome</keyword>
<accession>A0A5P9YMH9</accession>
<name>A0A5C4WWS0_9ACTN</name>
<proteinExistence type="predicted"/>
<dbReference type="InterPro" id="IPR005149">
    <property type="entry name" value="Tscrpt_reg_PadR_N"/>
</dbReference>
<dbReference type="InterPro" id="IPR036388">
    <property type="entry name" value="WH-like_DNA-bd_sf"/>
</dbReference>
<evidence type="ECO:0000313" key="1">
    <source>
        <dbReference type="EMBL" id="KAB8197058.1"/>
    </source>
</evidence>
<gene>
    <name evidence="1" type="ORF">FH608_000270</name>
</gene>
<dbReference type="OrthoDB" id="8443918at2"/>
<dbReference type="EMBL" id="VDLX02000001">
    <property type="protein sequence ID" value="KAB8197058.1"/>
    <property type="molecule type" value="Genomic_DNA"/>
</dbReference>
<reference evidence="1 2" key="1">
    <citation type="submission" date="2019-10" db="EMBL/GenBank/DDBJ databases">
        <title>Nonomuraea sp. nov., isolated from Phyllanthus amarus.</title>
        <authorList>
            <person name="Klykleung N."/>
            <person name="Tanasupawat S."/>
        </authorList>
    </citation>
    <scope>NUCLEOTIDE SEQUENCE [LARGE SCALE GENOMIC DNA]</scope>
    <source>
        <strain evidence="1 2">PA1-10</strain>
    </source>
</reference>
<dbReference type="Pfam" id="PF03551">
    <property type="entry name" value="PadR"/>
    <property type="match status" value="1"/>
</dbReference>
<dbReference type="InterPro" id="IPR052509">
    <property type="entry name" value="Metal_resp_DNA-bind_regulator"/>
</dbReference>
<dbReference type="PANTHER" id="PTHR33169:SF27">
    <property type="entry name" value="TRANSCRIPTIONAL REGULATOR PADR FAMILY PROTEIN"/>
    <property type="match status" value="1"/>
</dbReference>
<evidence type="ECO:0000313" key="2">
    <source>
        <dbReference type="Proteomes" id="UP000312512"/>
    </source>
</evidence>
<dbReference type="InterPro" id="IPR036390">
    <property type="entry name" value="WH_DNA-bd_sf"/>
</dbReference>
<dbReference type="PANTHER" id="PTHR33169">
    <property type="entry name" value="PADR-FAMILY TRANSCRIPTIONAL REGULATOR"/>
    <property type="match status" value="1"/>
</dbReference>
<dbReference type="AlphaFoldDB" id="A0A5C4WWS0"/>
<protein>
    <submittedName>
        <fullName evidence="1">PadR family transcriptional regulator</fullName>
    </submittedName>
</protein>
<dbReference type="SUPFAM" id="SSF46785">
    <property type="entry name" value="Winged helix' DNA-binding domain"/>
    <property type="match status" value="1"/>
</dbReference>
<accession>A0A5C4WWS0</accession>